<evidence type="ECO:0000313" key="3">
    <source>
        <dbReference type="Proteomes" id="UP000239899"/>
    </source>
</evidence>
<sequence length="337" mass="35282">MGFRRSSAARVLLLAAALAAAAGGVAAQPGVAAAADGSCPALADTAIDPNVSSWTFTLYVPSNLVPALLDPSAAGSAAVEQAINAAFAGSAVMPNYTNWFGAVGVFEQAWILGEEPNPGKPLVPNSVRIRTMNITGPYFNPQAIPEMGGGGSSGGSSSGSALPMGPTVQIYDPREGLYDQMTHATGSWDNWSPEDGELMLTQVVWCDKNGSLISLLSNSTEPVVTLGDIGLLSVAMRPILMMLGATNSSDLDTPIEYDANWVRRTYWPLEYKGQQTGYLILNVDFESQEDAITATSPGKAELIMLAHPPLPDDEYVEQLRSFALALQAALDAAAGSS</sequence>
<gene>
    <name evidence="2" type="ORF">C2E21_8235</name>
</gene>
<feature type="signal peptide" evidence="1">
    <location>
        <begin position="1"/>
        <end position="27"/>
    </location>
</feature>
<accession>A0A2P6TFE0</accession>
<comment type="caution">
    <text evidence="2">The sequence shown here is derived from an EMBL/GenBank/DDBJ whole genome shotgun (WGS) entry which is preliminary data.</text>
</comment>
<evidence type="ECO:0000256" key="1">
    <source>
        <dbReference type="SAM" id="SignalP"/>
    </source>
</evidence>
<dbReference type="EMBL" id="LHPG02000019">
    <property type="protein sequence ID" value="PRW32683.1"/>
    <property type="molecule type" value="Genomic_DNA"/>
</dbReference>
<proteinExistence type="predicted"/>
<organism evidence="2 3">
    <name type="scientific">Chlorella sorokiniana</name>
    <name type="common">Freshwater green alga</name>
    <dbReference type="NCBI Taxonomy" id="3076"/>
    <lineage>
        <taxon>Eukaryota</taxon>
        <taxon>Viridiplantae</taxon>
        <taxon>Chlorophyta</taxon>
        <taxon>core chlorophytes</taxon>
        <taxon>Trebouxiophyceae</taxon>
        <taxon>Chlorellales</taxon>
        <taxon>Chlorellaceae</taxon>
        <taxon>Chlorella clade</taxon>
        <taxon>Chlorella</taxon>
    </lineage>
</organism>
<reference evidence="2 3" key="1">
    <citation type="journal article" date="2018" name="Plant J.">
        <title>Genome sequences of Chlorella sorokiniana UTEX 1602 and Micractinium conductrix SAG 241.80: implications to maltose excretion by a green alga.</title>
        <authorList>
            <person name="Arriola M.B."/>
            <person name="Velmurugan N."/>
            <person name="Zhang Y."/>
            <person name="Plunkett M.H."/>
            <person name="Hondzo H."/>
            <person name="Barney B.M."/>
        </authorList>
    </citation>
    <scope>NUCLEOTIDE SEQUENCE [LARGE SCALE GENOMIC DNA]</scope>
    <source>
        <strain evidence="3">UTEX 1602</strain>
    </source>
</reference>
<dbReference type="OrthoDB" id="10375067at2759"/>
<dbReference type="Proteomes" id="UP000239899">
    <property type="component" value="Unassembled WGS sequence"/>
</dbReference>
<feature type="chain" id="PRO_5015145092" evidence="1">
    <location>
        <begin position="28"/>
        <end position="337"/>
    </location>
</feature>
<name>A0A2P6TFE0_CHLSO</name>
<dbReference type="AlphaFoldDB" id="A0A2P6TFE0"/>
<keyword evidence="3" id="KW-1185">Reference proteome</keyword>
<protein>
    <submittedName>
        <fullName evidence="2">Uncharacterized protein</fullName>
    </submittedName>
</protein>
<evidence type="ECO:0000313" key="2">
    <source>
        <dbReference type="EMBL" id="PRW32683.1"/>
    </source>
</evidence>
<keyword evidence="1" id="KW-0732">Signal</keyword>